<evidence type="ECO:0000256" key="4">
    <source>
        <dbReference type="ARBA" id="ARBA00023136"/>
    </source>
</evidence>
<feature type="domain" description="SusD-like N-terminal" evidence="8">
    <location>
        <begin position="89"/>
        <end position="255"/>
    </location>
</feature>
<accession>A0ABV1FUG0</accession>
<evidence type="ECO:0000259" key="8">
    <source>
        <dbReference type="Pfam" id="PF14322"/>
    </source>
</evidence>
<dbReference type="Proteomes" id="UP001465717">
    <property type="component" value="Unassembled WGS sequence"/>
</dbReference>
<dbReference type="Gene3D" id="1.25.40.390">
    <property type="match status" value="1"/>
</dbReference>
<evidence type="ECO:0000256" key="6">
    <source>
        <dbReference type="SAM" id="SignalP"/>
    </source>
</evidence>
<protein>
    <submittedName>
        <fullName evidence="9">RagB/SusD family nutrient uptake outer membrane protein</fullName>
    </submittedName>
</protein>
<evidence type="ECO:0000256" key="5">
    <source>
        <dbReference type="ARBA" id="ARBA00023237"/>
    </source>
</evidence>
<evidence type="ECO:0000313" key="10">
    <source>
        <dbReference type="Proteomes" id="UP001465717"/>
    </source>
</evidence>
<evidence type="ECO:0000256" key="3">
    <source>
        <dbReference type="ARBA" id="ARBA00022729"/>
    </source>
</evidence>
<sequence>MNVKYLLSSFVLASVALTSCTDLDTAPEGNTVTSDQKNEIIGAKPERGEAGVRAIFSTLNQYCPNYVAMGKSTRHSDFGYGSVLYFTDANTEDQSAGNNGYNWSGNSLQLTDRNYTSYESQMVWNDHYQAIYAANNVCASYAAGDPTDDQGKFFYAQGLATRAYMYLNLAQLYQFTYKGNESKPCVPIITDANSNEAAANGAPRATVQEVYTQVKTDIDHAIELLTSTKYVAGDGDAKRYISKATAYGIRARMNLVMQNWAEAASDAQNAIDEAKKVGIEPASIADVSLPYFNKRSCKDFMWCIYVEETDDVVATGIINWISHNGTFNYGYCQYSGGHQINKKLYNQIPETDVRKGWWSGEDGKNTHLDDKYNAYLAKYSFPAYTSCKFNTYDGTLGCSTNANDIPLMRVEEMYLIKAEAMAKAGQDGKSFLESFVKTYRDPSYTCNGDVQEAVYFQKRIELWGEGLIWYDVMRLNKGIDRRGGGFDATVVFDIKPGDPILLWRLPQTEINANVAISDADNNETTPAPKPVKDEE</sequence>
<comment type="subcellular location">
    <subcellularLocation>
        <location evidence="1">Cell outer membrane</location>
    </subcellularLocation>
</comment>
<evidence type="ECO:0000256" key="2">
    <source>
        <dbReference type="ARBA" id="ARBA00006275"/>
    </source>
</evidence>
<dbReference type="Pfam" id="PF14322">
    <property type="entry name" value="SusD-like_3"/>
    <property type="match status" value="1"/>
</dbReference>
<keyword evidence="4" id="KW-0472">Membrane</keyword>
<keyword evidence="3 6" id="KW-0732">Signal</keyword>
<comment type="similarity">
    <text evidence="2">Belongs to the SusD family.</text>
</comment>
<dbReference type="InterPro" id="IPR011990">
    <property type="entry name" value="TPR-like_helical_dom_sf"/>
</dbReference>
<feature type="domain" description="RagB/SusD" evidence="7">
    <location>
        <begin position="359"/>
        <end position="477"/>
    </location>
</feature>
<dbReference type="Pfam" id="PF07980">
    <property type="entry name" value="SusD_RagB"/>
    <property type="match status" value="1"/>
</dbReference>
<feature type="signal peptide" evidence="6">
    <location>
        <begin position="1"/>
        <end position="21"/>
    </location>
</feature>
<dbReference type="PROSITE" id="PS51257">
    <property type="entry name" value="PROKAR_LIPOPROTEIN"/>
    <property type="match status" value="1"/>
</dbReference>
<comment type="caution">
    <text evidence="9">The sequence shown here is derived from an EMBL/GenBank/DDBJ whole genome shotgun (WGS) entry which is preliminary data.</text>
</comment>
<name>A0ABV1FUG0_9BACT</name>
<evidence type="ECO:0000256" key="1">
    <source>
        <dbReference type="ARBA" id="ARBA00004442"/>
    </source>
</evidence>
<dbReference type="InterPro" id="IPR012944">
    <property type="entry name" value="SusD_RagB_dom"/>
</dbReference>
<keyword evidence="5" id="KW-0998">Cell outer membrane</keyword>
<evidence type="ECO:0000259" key="7">
    <source>
        <dbReference type="Pfam" id="PF07980"/>
    </source>
</evidence>
<organism evidence="9 10">
    <name type="scientific">Segatella sinensis</name>
    <dbReference type="NCBI Taxonomy" id="3085167"/>
    <lineage>
        <taxon>Bacteria</taxon>
        <taxon>Pseudomonadati</taxon>
        <taxon>Bacteroidota</taxon>
        <taxon>Bacteroidia</taxon>
        <taxon>Bacteroidales</taxon>
        <taxon>Prevotellaceae</taxon>
        <taxon>Segatella</taxon>
    </lineage>
</organism>
<feature type="chain" id="PRO_5046788978" evidence="6">
    <location>
        <begin position="22"/>
        <end position="535"/>
    </location>
</feature>
<dbReference type="EMBL" id="JBBNGE010000001">
    <property type="protein sequence ID" value="MEQ2506732.1"/>
    <property type="molecule type" value="Genomic_DNA"/>
</dbReference>
<evidence type="ECO:0000313" key="9">
    <source>
        <dbReference type="EMBL" id="MEQ2506732.1"/>
    </source>
</evidence>
<proteinExistence type="inferred from homology"/>
<reference evidence="9 10" key="1">
    <citation type="submission" date="2024-04" db="EMBL/GenBank/DDBJ databases">
        <title>Human intestinal bacterial collection.</title>
        <authorList>
            <person name="Pauvert C."/>
            <person name="Hitch T.C.A."/>
            <person name="Clavel T."/>
        </authorList>
    </citation>
    <scope>NUCLEOTIDE SEQUENCE [LARGE SCALE GENOMIC DNA]</scope>
    <source>
        <strain evidence="9 10">CLA-AA-H174</strain>
    </source>
</reference>
<dbReference type="SUPFAM" id="SSF48452">
    <property type="entry name" value="TPR-like"/>
    <property type="match status" value="1"/>
</dbReference>
<dbReference type="InterPro" id="IPR033985">
    <property type="entry name" value="SusD-like_N"/>
</dbReference>
<gene>
    <name evidence="9" type="ORF">AAAT87_00340</name>
</gene>
<keyword evidence="10" id="KW-1185">Reference proteome</keyword>
<dbReference type="RefSeq" id="WP_295024196.1">
    <property type="nucleotide sequence ID" value="NZ_JBBNFG020000001.1"/>
</dbReference>